<name>A0A845PX95_9FLAO</name>
<evidence type="ECO:0000256" key="1">
    <source>
        <dbReference type="PIRSR" id="PIRSR607822-1"/>
    </source>
</evidence>
<feature type="binding site" evidence="1">
    <location>
        <position position="323"/>
    </location>
    <ligand>
        <name>Zn(2+)</name>
        <dbReference type="ChEBI" id="CHEBI:29105"/>
    </ligand>
</feature>
<dbReference type="PRINTS" id="PR01950">
    <property type="entry name" value="LANCSUPER"/>
</dbReference>
<sequence>MDIKEYTFEILDYINDLYKRGFSKFTDISFMNGVAGLATVNLSAGIKTNDNHYILFSIEIIEFILESINKEAYTLQNSVSYCSGFAGICEVLNEFSSRKIVDFAMDEDLASLDEFLFKNALILLDNNNPDYLHGAMGIVHYFSNKYKLGSHKIQHYIDALIAKYEDMAIMDEKGIRIANHFLGNPNNTFDFSLSHGLSGHMLIFLELYRKYKSAHVFKLIKEIEKYMIVYKKNPLSENNSFNTYFPVSIVEQETEKSIEDPMYSGYNSRLAWCYGELNYVLMYFKLGDIFKSNQYSDMAKEILKNTVPRNNPEQAKVDSPYFCHGSSGLIALNTYFFRKTKENTYKEIANYWFQYTVSNFPLKELSTSVKSNPFSLLDGEVGIVMGLLSLIESNKEREEPIWEKFFLL</sequence>
<reference evidence="2 3" key="1">
    <citation type="submission" date="2019-11" db="EMBL/GenBank/DDBJ databases">
        <title>Characterization of Elizabethkingia argenteiflava sp. nov., isolated from inner surface of Soybean Pods.</title>
        <authorList>
            <person name="Mo S."/>
        </authorList>
    </citation>
    <scope>NUCLEOTIDE SEQUENCE [LARGE SCALE GENOMIC DNA]</scope>
    <source>
        <strain evidence="2 3">YB22</strain>
    </source>
</reference>
<dbReference type="Pfam" id="PF05147">
    <property type="entry name" value="LANC_like"/>
    <property type="match status" value="1"/>
</dbReference>
<dbReference type="SMART" id="SM01260">
    <property type="entry name" value="LANC_like"/>
    <property type="match status" value="1"/>
</dbReference>
<feature type="binding site" evidence="1">
    <location>
        <position position="324"/>
    </location>
    <ligand>
        <name>Zn(2+)</name>
        <dbReference type="ChEBI" id="CHEBI:29105"/>
    </ligand>
</feature>
<gene>
    <name evidence="2" type="ORF">GNY06_04680</name>
</gene>
<evidence type="ECO:0000313" key="3">
    <source>
        <dbReference type="Proteomes" id="UP000553459"/>
    </source>
</evidence>
<comment type="caution">
    <text evidence="2">The sequence shown here is derived from an EMBL/GenBank/DDBJ whole genome shotgun (WGS) entry which is preliminary data.</text>
</comment>
<dbReference type="GO" id="GO:0031179">
    <property type="term" value="P:peptide modification"/>
    <property type="evidence" value="ECO:0007669"/>
    <property type="project" value="InterPro"/>
</dbReference>
<keyword evidence="1" id="KW-0479">Metal-binding</keyword>
<evidence type="ECO:0000313" key="2">
    <source>
        <dbReference type="EMBL" id="NAW50710.1"/>
    </source>
</evidence>
<proteinExistence type="predicted"/>
<accession>A0A845PX95</accession>
<dbReference type="Proteomes" id="UP000553459">
    <property type="component" value="Unassembled WGS sequence"/>
</dbReference>
<dbReference type="Gene3D" id="1.50.10.20">
    <property type="match status" value="1"/>
</dbReference>
<dbReference type="RefSeq" id="WP_166519028.1">
    <property type="nucleotide sequence ID" value="NZ_JAAABJ010000401.1"/>
</dbReference>
<dbReference type="AlphaFoldDB" id="A0A845PX95"/>
<dbReference type="SUPFAM" id="SSF158745">
    <property type="entry name" value="LanC-like"/>
    <property type="match status" value="1"/>
</dbReference>
<dbReference type="InterPro" id="IPR007822">
    <property type="entry name" value="LANC-like"/>
</dbReference>
<feature type="binding site" evidence="1">
    <location>
        <position position="273"/>
    </location>
    <ligand>
        <name>Zn(2+)</name>
        <dbReference type="ChEBI" id="CHEBI:29105"/>
    </ligand>
</feature>
<keyword evidence="1" id="KW-0862">Zinc</keyword>
<dbReference type="EMBL" id="JAAABJ010000401">
    <property type="protein sequence ID" value="NAW50710.1"/>
    <property type="molecule type" value="Genomic_DNA"/>
</dbReference>
<protein>
    <recommendedName>
        <fullName evidence="4">Lanthionine synthetase</fullName>
    </recommendedName>
</protein>
<keyword evidence="3" id="KW-1185">Reference proteome</keyword>
<organism evidence="2 3">
    <name type="scientific">Elizabethkingia argenteiflava</name>
    <dbReference type="NCBI Taxonomy" id="2681556"/>
    <lineage>
        <taxon>Bacteria</taxon>
        <taxon>Pseudomonadati</taxon>
        <taxon>Bacteroidota</taxon>
        <taxon>Flavobacteriia</taxon>
        <taxon>Flavobacteriales</taxon>
        <taxon>Weeksellaceae</taxon>
        <taxon>Elizabethkingia</taxon>
    </lineage>
</organism>
<dbReference type="GO" id="GO:0046872">
    <property type="term" value="F:metal ion binding"/>
    <property type="evidence" value="ECO:0007669"/>
    <property type="project" value="UniProtKB-KW"/>
</dbReference>
<evidence type="ECO:0008006" key="4">
    <source>
        <dbReference type="Google" id="ProtNLM"/>
    </source>
</evidence>